<protein>
    <recommendedName>
        <fullName evidence="4">Endonuclease/exonuclease/phosphatase domain-containing protein</fullName>
    </recommendedName>
</protein>
<name>A0ABT1IA13_9PSEU</name>
<evidence type="ECO:0000313" key="2">
    <source>
        <dbReference type="EMBL" id="MCP2269472.1"/>
    </source>
</evidence>
<organism evidence="2 3">
    <name type="scientific">Actinokineospora diospyrosa</name>
    <dbReference type="NCBI Taxonomy" id="103728"/>
    <lineage>
        <taxon>Bacteria</taxon>
        <taxon>Bacillati</taxon>
        <taxon>Actinomycetota</taxon>
        <taxon>Actinomycetes</taxon>
        <taxon>Pseudonocardiales</taxon>
        <taxon>Pseudonocardiaceae</taxon>
        <taxon>Actinokineospora</taxon>
    </lineage>
</organism>
<sequence>MPPPLALAKWHTRFARFWNLRVDHSAPFVGCQGRYGALRSARTGRSTNPHPDLSHGESPVRVRRDTVHRGQTSSVKRFSATLLALTIMIATPLPALATTSVSLSVLAFNIYQLPRVADGDTAAKQRRAGEAEALIRSTDPGVLVLSEAFSAEAESLRAQPPPSAPSAPSRSPPVSPPTTNRSKPPSPTRPTFRQEDERTPLPPTEGSPNQVIVNQQAVGRGRSTPPQLGMTRARPPSRT</sequence>
<feature type="compositionally biased region" description="Pro residues" evidence="1">
    <location>
        <begin position="159"/>
        <end position="176"/>
    </location>
</feature>
<feature type="region of interest" description="Disordered" evidence="1">
    <location>
        <begin position="153"/>
        <end position="239"/>
    </location>
</feature>
<dbReference type="EMBL" id="JAMTCO010000005">
    <property type="protein sequence ID" value="MCP2269472.1"/>
    <property type="molecule type" value="Genomic_DNA"/>
</dbReference>
<accession>A0ABT1IA13</accession>
<feature type="region of interest" description="Disordered" evidence="1">
    <location>
        <begin position="40"/>
        <end position="60"/>
    </location>
</feature>
<evidence type="ECO:0000256" key="1">
    <source>
        <dbReference type="SAM" id="MobiDB-lite"/>
    </source>
</evidence>
<proteinExistence type="predicted"/>
<comment type="caution">
    <text evidence="2">The sequence shown here is derived from an EMBL/GenBank/DDBJ whole genome shotgun (WGS) entry which is preliminary data.</text>
</comment>
<reference evidence="2 3" key="1">
    <citation type="submission" date="2022-06" db="EMBL/GenBank/DDBJ databases">
        <title>Genomic Encyclopedia of Archaeal and Bacterial Type Strains, Phase II (KMG-II): from individual species to whole genera.</title>
        <authorList>
            <person name="Goeker M."/>
        </authorList>
    </citation>
    <scope>NUCLEOTIDE SEQUENCE [LARGE SCALE GENOMIC DNA]</scope>
    <source>
        <strain evidence="2 3">DSM 44255</strain>
    </source>
</reference>
<dbReference type="Proteomes" id="UP001205185">
    <property type="component" value="Unassembled WGS sequence"/>
</dbReference>
<evidence type="ECO:0000313" key="3">
    <source>
        <dbReference type="Proteomes" id="UP001205185"/>
    </source>
</evidence>
<feature type="compositionally biased region" description="Polar residues" evidence="1">
    <location>
        <begin position="206"/>
        <end position="217"/>
    </location>
</feature>
<gene>
    <name evidence="2" type="ORF">LV75_001961</name>
</gene>
<keyword evidence="3" id="KW-1185">Reference proteome</keyword>
<evidence type="ECO:0008006" key="4">
    <source>
        <dbReference type="Google" id="ProtNLM"/>
    </source>
</evidence>